<feature type="region of interest" description="Disordered" evidence="1">
    <location>
        <begin position="390"/>
        <end position="427"/>
    </location>
</feature>
<evidence type="ECO:0000313" key="3">
    <source>
        <dbReference type="Proteomes" id="UP000309340"/>
    </source>
</evidence>
<feature type="compositionally biased region" description="Polar residues" evidence="1">
    <location>
        <begin position="264"/>
        <end position="278"/>
    </location>
</feature>
<feature type="region of interest" description="Disordered" evidence="1">
    <location>
        <begin position="1"/>
        <end position="85"/>
    </location>
</feature>
<proteinExistence type="predicted"/>
<dbReference type="Proteomes" id="UP000309340">
    <property type="component" value="Unassembled WGS sequence"/>
</dbReference>
<gene>
    <name evidence="2" type="ORF">B0A55_09424</name>
</gene>
<dbReference type="PANTHER" id="PTHR42051">
    <property type="entry name" value="MEIOTICALLY UP-REGULATED PROTEIN PB1A10.08"/>
    <property type="match status" value="1"/>
</dbReference>
<evidence type="ECO:0000256" key="1">
    <source>
        <dbReference type="SAM" id="MobiDB-lite"/>
    </source>
</evidence>
<feature type="region of interest" description="Disordered" evidence="1">
    <location>
        <begin position="192"/>
        <end position="278"/>
    </location>
</feature>
<dbReference type="OrthoDB" id="4181307at2759"/>
<sequence>MMVPRAYRFSSSPPRDACLDEKSGGRLSTRKSTPVKADVTLTARPPPAERTATEPAKTVSKPMAVPLPERSHSGTVQTLPSRSRKMSAKVTSQAATLHDGNALPPAVAALLAITAIPRPRPNQFRRHTRRQRRVSIDELVSSWKSDESLKPSYSSSPALSILLEDASDMEETPVASLDSAAEEGFLYQRSESCESVPSLDGDDRSVLSLSGPRTPESLRSQKSSSNLRRDKSRLSLTRQDTSFDHPLVPAAATAPDEDDLMLSTPDSRSATPKPKSTFTSNLTTSLRAFKNATLSSIASFTLSNVTAPSQRASDSRFSDEMLWSHPFLFPRLSSEMRPAIEGIPTEAQRRYLNPPPLTFEEQEAPFQLALHAPFLAERIDETPTIPMQTYNRGKQKASQKRAAGLDPSSEAGRALLGPSGVRQREPRENSDFLRVVVLEMNMRRKGKLESGRARIWLPPRQSSGPSEESAGVPTRFQQTSQAQTGTECTAVYTIAGPGGCLYLQLPLSGRVKAVSGVYRSIARKARLLLTTDEEGRKDWRAYVAYTTALLGPRLSALATAGDVAGCTFRGRGLADAVGRAKGMVL</sequence>
<comment type="caution">
    <text evidence="2">The sequence shown here is derived from an EMBL/GenBank/DDBJ whole genome shotgun (WGS) entry which is preliminary data.</text>
</comment>
<protein>
    <submittedName>
        <fullName evidence="2">Uncharacterized protein</fullName>
    </submittedName>
</protein>
<organism evidence="2 3">
    <name type="scientific">Friedmanniomyces simplex</name>
    <dbReference type="NCBI Taxonomy" id="329884"/>
    <lineage>
        <taxon>Eukaryota</taxon>
        <taxon>Fungi</taxon>
        <taxon>Dikarya</taxon>
        <taxon>Ascomycota</taxon>
        <taxon>Pezizomycotina</taxon>
        <taxon>Dothideomycetes</taxon>
        <taxon>Dothideomycetidae</taxon>
        <taxon>Mycosphaerellales</taxon>
        <taxon>Teratosphaeriaceae</taxon>
        <taxon>Friedmanniomyces</taxon>
    </lineage>
</organism>
<dbReference type="PANTHER" id="PTHR42051:SF1">
    <property type="entry name" value="MEIOTICALLY UP-REGULATED PROTEIN PB1A10.08"/>
    <property type="match status" value="1"/>
</dbReference>
<dbReference type="InterPro" id="IPR034443">
    <property type="entry name" value="PB1A10.08"/>
</dbReference>
<feature type="compositionally biased region" description="Polar residues" evidence="1">
    <location>
        <begin position="217"/>
        <end position="226"/>
    </location>
</feature>
<dbReference type="AlphaFoldDB" id="A0A4U0WU59"/>
<evidence type="ECO:0000313" key="2">
    <source>
        <dbReference type="EMBL" id="TKA65225.1"/>
    </source>
</evidence>
<keyword evidence="3" id="KW-1185">Reference proteome</keyword>
<dbReference type="STRING" id="329884.A0A4U0WU59"/>
<reference evidence="2 3" key="1">
    <citation type="submission" date="2017-03" db="EMBL/GenBank/DDBJ databases">
        <title>Genomes of endolithic fungi from Antarctica.</title>
        <authorList>
            <person name="Coleine C."/>
            <person name="Masonjones S."/>
            <person name="Stajich J.E."/>
        </authorList>
    </citation>
    <scope>NUCLEOTIDE SEQUENCE [LARGE SCALE GENOMIC DNA]</scope>
    <source>
        <strain evidence="2 3">CCFEE 5184</strain>
    </source>
</reference>
<name>A0A4U0WU59_9PEZI</name>
<accession>A0A4U0WU59</accession>
<dbReference type="EMBL" id="NAJQ01000756">
    <property type="protein sequence ID" value="TKA65225.1"/>
    <property type="molecule type" value="Genomic_DNA"/>
</dbReference>